<feature type="chain" id="PRO_5044239202" evidence="2">
    <location>
        <begin position="19"/>
        <end position="129"/>
    </location>
</feature>
<sequence>MRIILAVAAVLYSASALAQTDKPPMVGDKPLMQVKPKGTKGTKEAAAKPAAAAPKGKPQSIAVRLQACLDLDDGTKDRLNCYDAVIPPAPKPKPPKAKGVADCRLFKEEDERLACFNGFAESIPKLPKT</sequence>
<accession>A0AB39XLT0</accession>
<evidence type="ECO:0000313" key="3">
    <source>
        <dbReference type="EMBL" id="XDV58441.1"/>
    </source>
</evidence>
<feature type="region of interest" description="Disordered" evidence="1">
    <location>
        <begin position="21"/>
        <end position="58"/>
    </location>
</feature>
<keyword evidence="2" id="KW-0732">Signal</keyword>
<protein>
    <submittedName>
        <fullName evidence="3">Uncharacterized protein</fullName>
    </submittedName>
</protein>
<reference evidence="3" key="1">
    <citation type="submission" date="2024-08" db="EMBL/GenBank/DDBJ databases">
        <authorList>
            <person name="Chaddad Z."/>
            <person name="Lamrabet M."/>
            <person name="Bouhnik O."/>
            <person name="Alami S."/>
            <person name="Wipf D."/>
            <person name="Courty P.E."/>
            <person name="Missbah El Idrissi M."/>
        </authorList>
    </citation>
    <scope>NUCLEOTIDE SEQUENCE</scope>
    <source>
        <strain evidence="3">LLZ17</strain>
    </source>
</reference>
<dbReference type="RefSeq" id="WP_369722978.1">
    <property type="nucleotide sequence ID" value="NZ_CP165734.1"/>
</dbReference>
<evidence type="ECO:0000256" key="2">
    <source>
        <dbReference type="SAM" id="SignalP"/>
    </source>
</evidence>
<evidence type="ECO:0000256" key="1">
    <source>
        <dbReference type="SAM" id="MobiDB-lite"/>
    </source>
</evidence>
<name>A0AB39XLT0_9BRAD</name>
<proteinExistence type="predicted"/>
<dbReference type="EMBL" id="CP165734">
    <property type="protein sequence ID" value="XDV58441.1"/>
    <property type="molecule type" value="Genomic_DNA"/>
</dbReference>
<dbReference type="AlphaFoldDB" id="A0AB39XLT0"/>
<organism evidence="3">
    <name type="scientific">Bradyrhizobium sp. LLZ17</name>
    <dbReference type="NCBI Taxonomy" id="3239388"/>
    <lineage>
        <taxon>Bacteria</taxon>
        <taxon>Pseudomonadati</taxon>
        <taxon>Pseudomonadota</taxon>
        <taxon>Alphaproteobacteria</taxon>
        <taxon>Hyphomicrobiales</taxon>
        <taxon>Nitrobacteraceae</taxon>
        <taxon>Bradyrhizobium</taxon>
    </lineage>
</organism>
<feature type="signal peptide" evidence="2">
    <location>
        <begin position="1"/>
        <end position="18"/>
    </location>
</feature>
<feature type="compositionally biased region" description="Low complexity" evidence="1">
    <location>
        <begin position="47"/>
        <end position="58"/>
    </location>
</feature>
<gene>
    <name evidence="3" type="ORF">AB8Z38_02585</name>
</gene>